<dbReference type="RefSeq" id="WP_068806170.1">
    <property type="nucleotide sequence ID" value="NZ_CP014671.1"/>
</dbReference>
<reference evidence="4" key="1">
    <citation type="submission" date="2016-03" db="EMBL/GenBank/DDBJ databases">
        <title>Complete genome sequence of Solimmundus cernigliae, representing a novel lineage of polycyclic aromatic hydrocarbon degraders within the Gammaproteobacteria.</title>
        <authorList>
            <person name="Singleton D.R."/>
            <person name="Dickey A.N."/>
            <person name="Scholl E.H."/>
            <person name="Wright F.A."/>
            <person name="Aitken M.D."/>
        </authorList>
    </citation>
    <scope>NUCLEOTIDE SEQUENCE [LARGE SCALE GENOMIC DNA]</scope>
    <source>
        <strain evidence="4">TR3.2</strain>
    </source>
</reference>
<name>A0A1B1YW50_9GAMM</name>
<dbReference type="GO" id="GO:0047617">
    <property type="term" value="F:fatty acyl-CoA hydrolase activity"/>
    <property type="evidence" value="ECO:0007669"/>
    <property type="project" value="TreeGrafter"/>
</dbReference>
<keyword evidence="4" id="KW-1185">Reference proteome</keyword>
<dbReference type="STRING" id="1810504.PG2T_12705"/>
<keyword evidence="2" id="KW-0378">Hydrolase</keyword>
<evidence type="ECO:0008006" key="5">
    <source>
        <dbReference type="Google" id="ProtNLM"/>
    </source>
</evidence>
<dbReference type="Proteomes" id="UP000092952">
    <property type="component" value="Chromosome"/>
</dbReference>
<dbReference type="KEGG" id="gbi:PG2T_12705"/>
<dbReference type="Gene3D" id="3.10.129.10">
    <property type="entry name" value="Hotdog Thioesterase"/>
    <property type="match status" value="1"/>
</dbReference>
<dbReference type="Pfam" id="PF13279">
    <property type="entry name" value="4HBT_2"/>
    <property type="match status" value="1"/>
</dbReference>
<dbReference type="InterPro" id="IPR029069">
    <property type="entry name" value="HotDog_dom_sf"/>
</dbReference>
<dbReference type="InParanoid" id="A0A1B1YW50"/>
<dbReference type="EMBL" id="CP014671">
    <property type="protein sequence ID" value="ANX04947.1"/>
    <property type="molecule type" value="Genomic_DNA"/>
</dbReference>
<gene>
    <name evidence="3" type="ORF">PG2T_12705</name>
</gene>
<sequence>MSGGGLGLPLRFHFRTDLTVQARDINYGNHLGHDAAVSLLHEARRRWLAAAGYDEAGGGGAGLIMLELEVRYAAQAFWADRLCVDMAVAGLGAARCEFRYRIGRAGQEVLRARTLMGFFDYAARRPVRRPADFLTRLTALNEDTDDV</sequence>
<evidence type="ECO:0000256" key="2">
    <source>
        <dbReference type="ARBA" id="ARBA00022801"/>
    </source>
</evidence>
<dbReference type="PANTHER" id="PTHR31793:SF27">
    <property type="entry name" value="NOVEL THIOESTERASE SUPERFAMILY DOMAIN AND SAPOSIN A-TYPE DOMAIN CONTAINING PROTEIN (0610012H03RIK)"/>
    <property type="match status" value="1"/>
</dbReference>
<evidence type="ECO:0000313" key="4">
    <source>
        <dbReference type="Proteomes" id="UP000092952"/>
    </source>
</evidence>
<comment type="similarity">
    <text evidence="1">Belongs to the 4-hydroxybenzoyl-CoA thioesterase family.</text>
</comment>
<dbReference type="SUPFAM" id="SSF54637">
    <property type="entry name" value="Thioesterase/thiol ester dehydrase-isomerase"/>
    <property type="match status" value="1"/>
</dbReference>
<accession>A0A1B1YW50</accession>
<dbReference type="InterPro" id="IPR050563">
    <property type="entry name" value="4-hydroxybenzoyl-CoA_TE"/>
</dbReference>
<proteinExistence type="inferred from homology"/>
<dbReference type="AlphaFoldDB" id="A0A1B1YW50"/>
<evidence type="ECO:0000313" key="3">
    <source>
        <dbReference type="EMBL" id="ANX04947.1"/>
    </source>
</evidence>
<protein>
    <recommendedName>
        <fullName evidence="5">Thioesterase</fullName>
    </recommendedName>
</protein>
<dbReference type="OrthoDB" id="333038at2"/>
<organism evidence="3 4">
    <name type="scientific">Immundisolibacter cernigliae</name>
    <dbReference type="NCBI Taxonomy" id="1810504"/>
    <lineage>
        <taxon>Bacteria</taxon>
        <taxon>Pseudomonadati</taxon>
        <taxon>Pseudomonadota</taxon>
        <taxon>Gammaproteobacteria</taxon>
        <taxon>Immundisolibacterales</taxon>
        <taxon>Immundisolibacteraceae</taxon>
        <taxon>Immundisolibacter</taxon>
    </lineage>
</organism>
<evidence type="ECO:0000256" key="1">
    <source>
        <dbReference type="ARBA" id="ARBA00005953"/>
    </source>
</evidence>
<dbReference type="PANTHER" id="PTHR31793">
    <property type="entry name" value="4-HYDROXYBENZOYL-COA THIOESTERASE FAMILY MEMBER"/>
    <property type="match status" value="1"/>
</dbReference>
<dbReference type="CDD" id="cd00586">
    <property type="entry name" value="4HBT"/>
    <property type="match status" value="1"/>
</dbReference>